<feature type="compositionally biased region" description="Basic and acidic residues" evidence="1">
    <location>
        <begin position="87"/>
        <end position="96"/>
    </location>
</feature>
<dbReference type="STRING" id="106549.A0A540K970"/>
<organism evidence="2 3">
    <name type="scientific">Malus baccata</name>
    <name type="common">Siberian crab apple</name>
    <name type="synonym">Pyrus baccata</name>
    <dbReference type="NCBI Taxonomy" id="106549"/>
    <lineage>
        <taxon>Eukaryota</taxon>
        <taxon>Viridiplantae</taxon>
        <taxon>Streptophyta</taxon>
        <taxon>Embryophyta</taxon>
        <taxon>Tracheophyta</taxon>
        <taxon>Spermatophyta</taxon>
        <taxon>Magnoliopsida</taxon>
        <taxon>eudicotyledons</taxon>
        <taxon>Gunneridae</taxon>
        <taxon>Pentapetalae</taxon>
        <taxon>rosids</taxon>
        <taxon>fabids</taxon>
        <taxon>Rosales</taxon>
        <taxon>Rosaceae</taxon>
        <taxon>Amygdaloideae</taxon>
        <taxon>Maleae</taxon>
        <taxon>Malus</taxon>
    </lineage>
</organism>
<dbReference type="Proteomes" id="UP000315295">
    <property type="component" value="Unassembled WGS sequence"/>
</dbReference>
<feature type="region of interest" description="Disordered" evidence="1">
    <location>
        <begin position="46"/>
        <end position="320"/>
    </location>
</feature>
<sequence length="320" mass="34062">MLSKPKEQILVSKLGQKWDIAMAALYPSSDAGKYINGTRLVVDGGEWQTKPAHSPEEAVKQPSRAVERRSRDKPVVVIASASQTGEIQEKNKLDHHTHQKPTNHNPHKNPIILPAVNHHRPENGTDDRAEGQVAENEDEGHPNLPFKELIALLHGGEPVDGLEDGDDAGQVPEGGDVDMDDEEEEEDDNGGEEEEKGVMGIDGEDEEDEEADEDEIVADHEEGDPEESDEEALEDFGDGGEGVGEGDGLGGVEGGGGEDDGGSGEEGEGEEEDEVAELEEEEEGPFVVELGGVGGGGLELVEEGVGEEGMGEDGEGEREN</sequence>
<protein>
    <submittedName>
        <fullName evidence="2">Uncharacterized protein</fullName>
    </submittedName>
</protein>
<dbReference type="GO" id="GO:0005777">
    <property type="term" value="C:peroxisome"/>
    <property type="evidence" value="ECO:0007669"/>
    <property type="project" value="TreeGrafter"/>
</dbReference>
<feature type="compositionally biased region" description="Basic and acidic residues" evidence="1">
    <location>
        <begin position="53"/>
        <end position="74"/>
    </location>
</feature>
<dbReference type="EMBL" id="VIEB01001683">
    <property type="protein sequence ID" value="TQD70778.1"/>
    <property type="molecule type" value="Genomic_DNA"/>
</dbReference>
<gene>
    <name evidence="2" type="ORF">C1H46_043674</name>
</gene>
<feature type="compositionally biased region" description="Acidic residues" evidence="1">
    <location>
        <begin position="202"/>
        <end position="238"/>
    </location>
</feature>
<evidence type="ECO:0000313" key="2">
    <source>
        <dbReference type="EMBL" id="TQD70778.1"/>
    </source>
</evidence>
<dbReference type="PANTHER" id="PTHR43296:SF10">
    <property type="entry name" value="2,4-DIENOYL-COA REDUCTASE [(3E)-ENOYL-COA-PRODUCING]"/>
    <property type="match status" value="1"/>
</dbReference>
<feature type="compositionally biased region" description="Basic residues" evidence="1">
    <location>
        <begin position="97"/>
        <end position="107"/>
    </location>
</feature>
<evidence type="ECO:0000256" key="1">
    <source>
        <dbReference type="SAM" id="MobiDB-lite"/>
    </source>
</evidence>
<feature type="compositionally biased region" description="Acidic residues" evidence="1">
    <location>
        <begin position="256"/>
        <end position="284"/>
    </location>
</feature>
<dbReference type="SUPFAM" id="SSF51735">
    <property type="entry name" value="NAD(P)-binding Rossmann-fold domains"/>
    <property type="match status" value="1"/>
</dbReference>
<feature type="compositionally biased region" description="Acidic residues" evidence="1">
    <location>
        <begin position="300"/>
        <end position="320"/>
    </location>
</feature>
<dbReference type="Gene3D" id="3.40.50.720">
    <property type="entry name" value="NAD(P)-binding Rossmann-like Domain"/>
    <property type="match status" value="1"/>
</dbReference>
<dbReference type="InterPro" id="IPR045017">
    <property type="entry name" value="DECR2-like"/>
</dbReference>
<feature type="compositionally biased region" description="Acidic residues" evidence="1">
    <location>
        <begin position="175"/>
        <end position="195"/>
    </location>
</feature>
<feature type="compositionally biased region" description="Basic and acidic residues" evidence="1">
    <location>
        <begin position="119"/>
        <end position="130"/>
    </location>
</feature>
<name>A0A540K970_MALBA</name>
<dbReference type="AlphaFoldDB" id="A0A540K970"/>
<reference evidence="2 3" key="1">
    <citation type="journal article" date="2019" name="G3 (Bethesda)">
        <title>Sequencing of a Wild Apple (Malus baccata) Genome Unravels the Differences Between Cultivated and Wild Apple Species Regarding Disease Resistance and Cold Tolerance.</title>
        <authorList>
            <person name="Chen X."/>
        </authorList>
    </citation>
    <scope>NUCLEOTIDE SEQUENCE [LARGE SCALE GENOMIC DNA]</scope>
    <source>
        <strain evidence="3">cv. Shandingzi</strain>
        <tissue evidence="2">Leaves</tissue>
    </source>
</reference>
<keyword evidence="3" id="KW-1185">Reference proteome</keyword>
<dbReference type="InterPro" id="IPR036291">
    <property type="entry name" value="NAD(P)-bd_dom_sf"/>
</dbReference>
<dbReference type="PANTHER" id="PTHR43296">
    <property type="entry name" value="PEROXISOMAL 2,4-DIENOYL-COA REDUCTASE"/>
    <property type="match status" value="1"/>
</dbReference>
<dbReference type="GO" id="GO:0009062">
    <property type="term" value="P:fatty acid catabolic process"/>
    <property type="evidence" value="ECO:0007669"/>
    <property type="project" value="InterPro"/>
</dbReference>
<accession>A0A540K970</accession>
<comment type="caution">
    <text evidence="2">The sequence shown here is derived from an EMBL/GenBank/DDBJ whole genome shotgun (WGS) entry which is preliminary data.</text>
</comment>
<evidence type="ECO:0000313" key="3">
    <source>
        <dbReference type="Proteomes" id="UP000315295"/>
    </source>
</evidence>
<dbReference type="GO" id="GO:0008670">
    <property type="term" value="F:2,4-dienoyl-CoA reductase (NADPH) activity"/>
    <property type="evidence" value="ECO:0007669"/>
    <property type="project" value="InterPro"/>
</dbReference>
<feature type="compositionally biased region" description="Gly residues" evidence="1">
    <location>
        <begin position="239"/>
        <end position="255"/>
    </location>
</feature>
<proteinExistence type="predicted"/>